<organism evidence="1 2">
    <name type="scientific">Sedimentibacter hydroxybenzoicus DSM 7310</name>
    <dbReference type="NCBI Taxonomy" id="1123245"/>
    <lineage>
        <taxon>Bacteria</taxon>
        <taxon>Bacillati</taxon>
        <taxon>Bacillota</taxon>
        <taxon>Tissierellia</taxon>
        <taxon>Sedimentibacter</taxon>
    </lineage>
</organism>
<dbReference type="AlphaFoldDB" id="A0A974GVU3"/>
<dbReference type="RefSeq" id="WP_179237472.1">
    <property type="nucleotide sequence ID" value="NZ_JACBNQ010000004.1"/>
</dbReference>
<protein>
    <submittedName>
        <fullName evidence="1">Uncharacterized protein</fullName>
    </submittedName>
</protein>
<dbReference type="EMBL" id="JACBNQ010000004">
    <property type="protein sequence ID" value="NYB73777.1"/>
    <property type="molecule type" value="Genomic_DNA"/>
</dbReference>
<reference evidence="1" key="1">
    <citation type="submission" date="2020-07" db="EMBL/GenBank/DDBJ databases">
        <title>Genomic analysis of a strain of Sedimentibacter Hydroxybenzoicus DSM7310.</title>
        <authorList>
            <person name="Ma S."/>
        </authorList>
    </citation>
    <scope>NUCLEOTIDE SEQUENCE</scope>
    <source>
        <strain evidence="1">DSM 7310</strain>
    </source>
</reference>
<accession>A0A974GVU3</accession>
<evidence type="ECO:0000313" key="1">
    <source>
        <dbReference type="EMBL" id="NYB73777.1"/>
    </source>
</evidence>
<evidence type="ECO:0000313" key="2">
    <source>
        <dbReference type="Proteomes" id="UP000611629"/>
    </source>
</evidence>
<keyword evidence="2" id="KW-1185">Reference proteome</keyword>
<name>A0A974GVU3_SEDHY</name>
<gene>
    <name evidence="1" type="ORF">HZF24_06435</name>
</gene>
<dbReference type="Proteomes" id="UP000611629">
    <property type="component" value="Unassembled WGS sequence"/>
</dbReference>
<comment type="caution">
    <text evidence="1">The sequence shown here is derived from an EMBL/GenBank/DDBJ whole genome shotgun (WGS) entry which is preliminary data.</text>
</comment>
<sequence length="154" mass="18533">MIFLFKDYRRKLSGLLNELSSPKELILVEQENKEYQLHVEQDYLHLVDYNVNIYSGVFSNYTYTGEYEPDTASYFGHYIFYDNNTGKRVFERRCLDLKECIEVYLTIGLEGEYEKPQTDNIRCKYFFDNGKFLREKVIPMSCIESWGKFEVWEQ</sequence>
<proteinExistence type="predicted"/>